<feature type="compositionally biased region" description="Low complexity" evidence="2">
    <location>
        <begin position="442"/>
        <end position="466"/>
    </location>
</feature>
<dbReference type="GO" id="GO:0005737">
    <property type="term" value="C:cytoplasm"/>
    <property type="evidence" value="ECO:0007669"/>
    <property type="project" value="TreeGrafter"/>
</dbReference>
<dbReference type="PANTHER" id="PTHR22834:SF20">
    <property type="entry name" value="SH3 DOMAIN-CONTAINING PROTEIN"/>
    <property type="match status" value="1"/>
</dbReference>
<comment type="caution">
    <text evidence="4">The sequence shown here is derived from an EMBL/GenBank/DDBJ whole genome shotgun (WGS) entry which is preliminary data.</text>
</comment>
<proteinExistence type="predicted"/>
<feature type="compositionally biased region" description="Low complexity" evidence="2">
    <location>
        <begin position="495"/>
        <end position="515"/>
    </location>
</feature>
<accession>A0AAN6RDT7</accession>
<feature type="compositionally biased region" description="Low complexity" evidence="2">
    <location>
        <begin position="218"/>
        <end position="235"/>
    </location>
</feature>
<evidence type="ECO:0000256" key="1">
    <source>
        <dbReference type="SAM" id="Coils"/>
    </source>
</evidence>
<dbReference type="CDD" id="cd00160">
    <property type="entry name" value="RhoGEF"/>
    <property type="match status" value="1"/>
</dbReference>
<dbReference type="GO" id="GO:0032955">
    <property type="term" value="P:regulation of division septum assembly"/>
    <property type="evidence" value="ECO:0007669"/>
    <property type="project" value="TreeGrafter"/>
</dbReference>
<feature type="region of interest" description="Disordered" evidence="2">
    <location>
        <begin position="1698"/>
        <end position="1814"/>
    </location>
</feature>
<feature type="domain" description="DH" evidence="3">
    <location>
        <begin position="1195"/>
        <end position="1402"/>
    </location>
</feature>
<sequence>MAIPVSSSGSGPPPLRQGRVRYSNGRPVSLAQRDRSGGSGSPPVLPQISNPRRFTTLQCLAHAYPPNLPLLLPQHAGTSWPCPFGVTPAVVHCSLSQIRRARTVQAETAAPGQPWATGGPRLLLADATIDWGFSGFDMAEPEHTHMHNFAYHPGVASWVQSVDSGDEVNEHAPDDFYKAAVAHAQEVPQQPNDMTTTRTRQQTPTGATRSNPKPSIRSVSGPATSTTSTSRSTPPFQFNRPSVKSMAQKFQQPTSAESSPRGEATRARPVRPPAASASSSPAQPAREASYGSYKFNNLKQRERPQPGPASPASARTARTKSSLANGAKPGAEAGKSVTRKKVASPTGEKSPGRKLFFGEVVGEHDVATPGFGIPDFDATAAAAPQQSVSASPAAPTPTNSTIKLVTADLPSLPEANADALSPHSQRPTPQQTPTSETRIPRSRIPVPSRRLSTASDSTTSSSRSARPNYMRPTAARGGSGRTSPSRPVRASAGRTSTSSKKSTNPTTLPTLTAASYRGYRERGKSPQARNNGTGPSVAAVITTLPPPTSPRLRNSRERQTLSPGSRSRSADPHGTHDYFGDAYTQERPRMLEPGHEEKRLSVRRVDPSEDEEDALHMSAPQQDLNNSNQHLGTGLDEVPSALHLSTQGLTAPPAGRPLSSTTTFEESPILGIPGSFMTTPPMAQNTPPMNNLLGLPAEQETPTLLEPQPVGELLQALTFQPTNKRLNEMTHAEDPLDKSELGVRESIPIALGSEVSSPGWDDDVPKRPSHQTRLSIGSQIWRVQPLDSTGTISYLDEEISDSPIDPFAGQGTLNPDDSASMAFFHHVGQQPPNWGPKTPNEAEKASFTLDSEAYSVINKILNVYHESDTITPQIAQNSWEQVQSVSPIIAQHRDWSSKEATETYLARLLSDAAAVGRSGNLDVQATPVQAVQHTTAGPSIRQLAADSEDSFAGGTAIIFPPESRRYSKGSRASVTSAATTIFEGPSRPDSSSDMMAMARDRGYGSNGNNGNSNINGAGSVALHQPKDGRSPLSNEMPMQLLPDIAGTGEGLGLSLQQMQEQHQPPYDAHIQPPKPPYSPPPPPLPSPTVATVASRLRTEERTEDTTPFDFSDREFASGAPPASPTQSERFRSLNFGLPASGINSPAAGMDSSVEMAPTAKIVSSEPAQDEEKLEPKSAEELAEDDRANSIQQVQKRYRVIEELCKTEHSFCVDMMVAHQIFEGTSKEILTDDERKLLFSNCKDLENFSHNLWKSLKDAIRPIVNQTPPDDAADKPYDEFIHCTPENDIQVRVGEVMLSFAPRMERVYTTYYLNYDEASKFIKANEQNPELLGWVMACFQHCPNLTTAWNLESLLIKPVQRLLRYPLLLNELISKTVPDHPDLPSLKQATEAISAIAMRIDGAKKRQETLRAATSEGKKQKSKGASERNVKSIVKALRWSKEKAKTLQEAALIFEDQEYNQVTQKFGGHFFQIQIVISDMETYLQSMTESTVQLNSVMLGFITVSETGPSANAEMESTWRRWAMAHLDLQNKALEEHKNAVRERVMKPISGVWDQWVGPQKLMEQRKKLLIQYAKYKQALDRKEKVDPKLEETAKSFITINDSLKQELPALYELTKKVIRLCSTIFIGLSKDWYKTCSKKILPLLEQEPQHTTSITYDFKTYQERFKSDFRQMEQTAKSLAIINHELINSLSNYMSPIPMADDASSRKSSSRRTESVGSEMSLIDRHGRNRNSGGYNSSRSGMHSFEGPPRTLPPAAYGAGSAPPISYNNHSTTTSSAASSMFRERSSQDRGQPPQAPGSHTSESTVTGGRSSTSAARAAWNSSFDGSFDLDPHSTAFAVPASIGASFLMPTLTNNTHSTASSAHSQQPSQPTSSRSQPGSSRTSGVFNSALPMSSRNSTEELLPTTPLDPDEPEVLFLAASLFEFNIAHDRREGGIPYLVYVPGEIFDVIGMKGELWLARNQDDPLRTVGWIWEKHFARILPEDA</sequence>
<dbReference type="CDD" id="cd07589">
    <property type="entry name" value="BAR_DNMBP"/>
    <property type="match status" value="1"/>
</dbReference>
<evidence type="ECO:0000313" key="4">
    <source>
        <dbReference type="EMBL" id="KAK3197265.1"/>
    </source>
</evidence>
<dbReference type="GO" id="GO:0005085">
    <property type="term" value="F:guanyl-nucleotide exchange factor activity"/>
    <property type="evidence" value="ECO:0007669"/>
    <property type="project" value="InterPro"/>
</dbReference>
<feature type="compositionally biased region" description="Low complexity" evidence="2">
    <location>
        <begin position="1771"/>
        <end position="1780"/>
    </location>
</feature>
<feature type="compositionally biased region" description="Low complexity" evidence="2">
    <location>
        <begin position="1753"/>
        <end position="1764"/>
    </location>
</feature>
<evidence type="ECO:0000259" key="3">
    <source>
        <dbReference type="PROSITE" id="PS50010"/>
    </source>
</evidence>
<feature type="region of interest" description="Disordered" evidence="2">
    <location>
        <begin position="1855"/>
        <end position="1905"/>
    </location>
</feature>
<gene>
    <name evidence="4" type="ORF">GRF29_1536g1182548</name>
</gene>
<keyword evidence="1" id="KW-0175">Coiled coil</keyword>
<feature type="region of interest" description="Disordered" evidence="2">
    <location>
        <begin position="981"/>
        <end position="1036"/>
    </location>
</feature>
<dbReference type="InterPro" id="IPR051492">
    <property type="entry name" value="Dynamin-Rho_GEF"/>
</dbReference>
<feature type="compositionally biased region" description="Low complexity" evidence="2">
    <location>
        <begin position="1006"/>
        <end position="1019"/>
    </location>
</feature>
<feature type="compositionally biased region" description="Basic and acidic residues" evidence="2">
    <location>
        <begin position="1096"/>
        <end position="1115"/>
    </location>
</feature>
<feature type="region of interest" description="Disordered" evidence="2">
    <location>
        <begin position="1162"/>
        <end position="1187"/>
    </location>
</feature>
<dbReference type="EMBL" id="WVTA01000021">
    <property type="protein sequence ID" value="KAK3197265.1"/>
    <property type="molecule type" value="Genomic_DNA"/>
</dbReference>
<name>A0AAN6RDT7_9PLEO</name>
<feature type="compositionally biased region" description="Polar residues" evidence="2">
    <location>
        <begin position="248"/>
        <end position="258"/>
    </location>
</feature>
<dbReference type="InterPro" id="IPR027267">
    <property type="entry name" value="AH/BAR_dom_sf"/>
</dbReference>
<dbReference type="Proteomes" id="UP001280581">
    <property type="component" value="Unassembled WGS sequence"/>
</dbReference>
<organism evidence="4 5">
    <name type="scientific">Pseudopithomyces chartarum</name>
    <dbReference type="NCBI Taxonomy" id="1892770"/>
    <lineage>
        <taxon>Eukaryota</taxon>
        <taxon>Fungi</taxon>
        <taxon>Dikarya</taxon>
        <taxon>Ascomycota</taxon>
        <taxon>Pezizomycotina</taxon>
        <taxon>Dothideomycetes</taxon>
        <taxon>Pleosporomycetidae</taxon>
        <taxon>Pleosporales</taxon>
        <taxon>Massarineae</taxon>
        <taxon>Didymosphaeriaceae</taxon>
        <taxon>Pseudopithomyces</taxon>
    </lineage>
</organism>
<feature type="compositionally biased region" description="Low complexity" evidence="2">
    <location>
        <begin position="273"/>
        <end position="289"/>
    </location>
</feature>
<dbReference type="InterPro" id="IPR001331">
    <property type="entry name" value="GDS_CDC24_CS"/>
</dbReference>
<feature type="compositionally biased region" description="Polar residues" evidence="2">
    <location>
        <begin position="619"/>
        <end position="631"/>
    </location>
</feature>
<dbReference type="SUPFAM" id="SSF48065">
    <property type="entry name" value="DBL homology domain (DH-domain)"/>
    <property type="match status" value="1"/>
</dbReference>
<dbReference type="PANTHER" id="PTHR22834">
    <property type="entry name" value="NUCLEAR FUSION PROTEIN FUS2"/>
    <property type="match status" value="1"/>
</dbReference>
<evidence type="ECO:0000256" key="2">
    <source>
        <dbReference type="SAM" id="MobiDB-lite"/>
    </source>
</evidence>
<feature type="coiled-coil region" evidence="1">
    <location>
        <begin position="1523"/>
        <end position="1585"/>
    </location>
</feature>
<dbReference type="SMART" id="SM00325">
    <property type="entry name" value="RhoGEF"/>
    <property type="match status" value="1"/>
</dbReference>
<feature type="compositionally biased region" description="Low complexity" evidence="2">
    <location>
        <begin position="195"/>
        <end position="209"/>
    </location>
</feature>
<keyword evidence="5" id="KW-1185">Reference proteome</keyword>
<reference evidence="4 5" key="1">
    <citation type="submission" date="2021-02" db="EMBL/GenBank/DDBJ databases">
        <title>Genome assembly of Pseudopithomyces chartarum.</title>
        <authorList>
            <person name="Jauregui R."/>
            <person name="Singh J."/>
            <person name="Voisey C."/>
        </authorList>
    </citation>
    <scope>NUCLEOTIDE SEQUENCE [LARGE SCALE GENOMIC DNA]</scope>
    <source>
        <strain evidence="4 5">AGR01</strain>
    </source>
</reference>
<feature type="region of interest" description="Disordered" evidence="2">
    <location>
        <begin position="186"/>
        <end position="353"/>
    </location>
</feature>
<dbReference type="SUPFAM" id="SSF103657">
    <property type="entry name" value="BAR/IMD domain-like"/>
    <property type="match status" value="1"/>
</dbReference>
<feature type="region of interest" description="Disordered" evidence="2">
    <location>
        <begin position="414"/>
        <end position="635"/>
    </location>
</feature>
<dbReference type="Gene3D" id="1.20.1270.60">
    <property type="entry name" value="Arfaptin homology (AH) domain/BAR domain"/>
    <property type="match status" value="1"/>
</dbReference>
<feature type="region of interest" description="Disordered" evidence="2">
    <location>
        <begin position="1057"/>
        <end position="1128"/>
    </location>
</feature>
<dbReference type="PROSITE" id="PS50010">
    <property type="entry name" value="DH_2"/>
    <property type="match status" value="1"/>
</dbReference>
<dbReference type="InterPro" id="IPR000219">
    <property type="entry name" value="DH_dom"/>
</dbReference>
<feature type="compositionally biased region" description="Low complexity" evidence="2">
    <location>
        <begin position="1730"/>
        <end position="1741"/>
    </location>
</feature>
<feature type="region of interest" description="Disordered" evidence="2">
    <location>
        <begin position="1406"/>
        <end position="1426"/>
    </location>
</feature>
<dbReference type="Gene3D" id="1.20.900.10">
    <property type="entry name" value="Dbl homology (DH) domain"/>
    <property type="match status" value="1"/>
</dbReference>
<feature type="compositionally biased region" description="Polar residues" evidence="2">
    <location>
        <begin position="422"/>
        <end position="437"/>
    </location>
</feature>
<dbReference type="GO" id="GO:0035556">
    <property type="term" value="P:intracellular signal transduction"/>
    <property type="evidence" value="ECO:0007669"/>
    <property type="project" value="InterPro"/>
</dbReference>
<protein>
    <recommendedName>
        <fullName evidence="3">DH domain-containing protein</fullName>
    </recommendedName>
</protein>
<feature type="compositionally biased region" description="Basic and acidic residues" evidence="2">
    <location>
        <begin position="1415"/>
        <end position="1426"/>
    </location>
</feature>
<feature type="compositionally biased region" description="Basic and acidic residues" evidence="2">
    <location>
        <begin position="1169"/>
        <end position="1187"/>
    </location>
</feature>
<feature type="compositionally biased region" description="Low complexity" evidence="2">
    <location>
        <begin position="1"/>
        <end position="10"/>
    </location>
</feature>
<feature type="compositionally biased region" description="Pro residues" evidence="2">
    <location>
        <begin position="1072"/>
        <end position="1086"/>
    </location>
</feature>
<feature type="region of interest" description="Disordered" evidence="2">
    <location>
        <begin position="1"/>
        <end position="49"/>
    </location>
</feature>
<dbReference type="Pfam" id="PF00621">
    <property type="entry name" value="RhoGEF"/>
    <property type="match status" value="1"/>
</dbReference>
<dbReference type="GO" id="GO:0031991">
    <property type="term" value="P:regulation of actomyosin contractile ring contraction"/>
    <property type="evidence" value="ECO:0007669"/>
    <property type="project" value="TreeGrafter"/>
</dbReference>
<dbReference type="PROSITE" id="PS00741">
    <property type="entry name" value="DH_1"/>
    <property type="match status" value="1"/>
</dbReference>
<feature type="compositionally biased region" description="Low complexity" evidence="2">
    <location>
        <begin position="1856"/>
        <end position="1885"/>
    </location>
</feature>
<dbReference type="InterPro" id="IPR035899">
    <property type="entry name" value="DBL_dom_sf"/>
</dbReference>
<feature type="compositionally biased region" description="Basic and acidic residues" evidence="2">
    <location>
        <begin position="568"/>
        <end position="607"/>
    </location>
</feature>
<evidence type="ECO:0000313" key="5">
    <source>
        <dbReference type="Proteomes" id="UP001280581"/>
    </source>
</evidence>